<reference evidence="5" key="1">
    <citation type="submission" date="2023-01" db="EMBL/GenBank/DDBJ databases">
        <title>Genome assembly of the deep-sea coral Lophelia pertusa.</title>
        <authorList>
            <person name="Herrera S."/>
            <person name="Cordes E."/>
        </authorList>
    </citation>
    <scope>NUCLEOTIDE SEQUENCE</scope>
    <source>
        <strain evidence="5">USNM1676648</strain>
        <tissue evidence="5">Polyp</tissue>
    </source>
</reference>
<dbReference type="PANTHER" id="PTHR18945">
    <property type="entry name" value="NEUROTRANSMITTER GATED ION CHANNEL"/>
    <property type="match status" value="1"/>
</dbReference>
<dbReference type="AlphaFoldDB" id="A0A9W9YAU9"/>
<evidence type="ECO:0000256" key="3">
    <source>
        <dbReference type="RuleBase" id="RU000687"/>
    </source>
</evidence>
<dbReference type="PRINTS" id="PR00252">
    <property type="entry name" value="NRIONCHANNEL"/>
</dbReference>
<comment type="subcellular location">
    <subcellularLocation>
        <location evidence="1">Membrane</location>
        <topology evidence="1">Multi-pass membrane protein</topology>
    </subcellularLocation>
</comment>
<sequence>MKISQSESPSVSRQEVANASEILDKYLKKKCYDKRTRPNVTGSPEIVNVSMAIKAFSEIKESNMEFQVYVYLRQQWTDKRLAHRTEATLTLGGTDVERIWLPDTYITNANDYEVFPSNQLVLINDMGQIFYFSYVRIAGACQMNLVKFPMDVQRCHLTLESCKYRDASPKREHKFSRTPPCLFSQSLMVDYDVIA</sequence>
<dbReference type="Pfam" id="PF02931">
    <property type="entry name" value="Neur_chan_LBD"/>
    <property type="match status" value="1"/>
</dbReference>
<accession>A0A9W9YAU9</accession>
<dbReference type="OrthoDB" id="203862at2759"/>
<evidence type="ECO:0000259" key="4">
    <source>
        <dbReference type="Pfam" id="PF02931"/>
    </source>
</evidence>
<evidence type="ECO:0000313" key="5">
    <source>
        <dbReference type="EMBL" id="KAJ7329006.1"/>
    </source>
</evidence>
<gene>
    <name evidence="5" type="ORF">OS493_023298</name>
</gene>
<name>A0A9W9YAU9_9CNID</name>
<protein>
    <recommendedName>
        <fullName evidence="4">Neurotransmitter-gated ion-channel ligand-binding domain-containing protein</fullName>
    </recommendedName>
</protein>
<dbReference type="GO" id="GO:0004888">
    <property type="term" value="F:transmembrane signaling receptor activity"/>
    <property type="evidence" value="ECO:0007669"/>
    <property type="project" value="InterPro"/>
</dbReference>
<dbReference type="GO" id="GO:0005230">
    <property type="term" value="F:extracellular ligand-gated monoatomic ion channel activity"/>
    <property type="evidence" value="ECO:0007669"/>
    <property type="project" value="InterPro"/>
</dbReference>
<evidence type="ECO:0000313" key="6">
    <source>
        <dbReference type="Proteomes" id="UP001163046"/>
    </source>
</evidence>
<dbReference type="Gene3D" id="2.70.170.10">
    <property type="entry name" value="Neurotransmitter-gated ion-channel ligand-binding domain"/>
    <property type="match status" value="1"/>
</dbReference>
<keyword evidence="3" id="KW-0407">Ion channel</keyword>
<dbReference type="GO" id="GO:0016020">
    <property type="term" value="C:membrane"/>
    <property type="evidence" value="ECO:0007669"/>
    <property type="project" value="UniProtKB-SubCell"/>
</dbReference>
<dbReference type="InterPro" id="IPR006201">
    <property type="entry name" value="Neur_channel"/>
</dbReference>
<organism evidence="5 6">
    <name type="scientific">Desmophyllum pertusum</name>
    <dbReference type="NCBI Taxonomy" id="174260"/>
    <lineage>
        <taxon>Eukaryota</taxon>
        <taxon>Metazoa</taxon>
        <taxon>Cnidaria</taxon>
        <taxon>Anthozoa</taxon>
        <taxon>Hexacorallia</taxon>
        <taxon>Scleractinia</taxon>
        <taxon>Caryophylliina</taxon>
        <taxon>Caryophylliidae</taxon>
        <taxon>Desmophyllum</taxon>
    </lineage>
</organism>
<keyword evidence="3" id="KW-0813">Transport</keyword>
<keyword evidence="2" id="KW-0472">Membrane</keyword>
<evidence type="ECO:0000256" key="2">
    <source>
        <dbReference type="ARBA" id="ARBA00023136"/>
    </source>
</evidence>
<comment type="caution">
    <text evidence="5">The sequence shown here is derived from an EMBL/GenBank/DDBJ whole genome shotgun (WGS) entry which is preliminary data.</text>
</comment>
<comment type="similarity">
    <text evidence="3">Belongs to the ligand-gated ion channel (TC 1.A.9) family.</text>
</comment>
<proteinExistence type="inferred from homology"/>
<dbReference type="Proteomes" id="UP001163046">
    <property type="component" value="Unassembled WGS sequence"/>
</dbReference>
<dbReference type="EMBL" id="MU827794">
    <property type="protein sequence ID" value="KAJ7329006.1"/>
    <property type="molecule type" value="Genomic_DNA"/>
</dbReference>
<dbReference type="PROSITE" id="PS00236">
    <property type="entry name" value="NEUROTR_ION_CHANNEL"/>
    <property type="match status" value="1"/>
</dbReference>
<dbReference type="SUPFAM" id="SSF63712">
    <property type="entry name" value="Nicotinic receptor ligand binding domain-like"/>
    <property type="match status" value="1"/>
</dbReference>
<dbReference type="InterPro" id="IPR036734">
    <property type="entry name" value="Neur_chan_lig-bd_sf"/>
</dbReference>
<keyword evidence="6" id="KW-1185">Reference proteome</keyword>
<dbReference type="InterPro" id="IPR006202">
    <property type="entry name" value="Neur_chan_lig-bd"/>
</dbReference>
<feature type="domain" description="Neurotransmitter-gated ion-channel ligand-binding" evidence="4">
    <location>
        <begin position="21"/>
        <end position="167"/>
    </location>
</feature>
<evidence type="ECO:0000256" key="1">
    <source>
        <dbReference type="ARBA" id="ARBA00004141"/>
    </source>
</evidence>
<keyword evidence="3" id="KW-0406">Ion transport</keyword>
<dbReference type="InterPro" id="IPR018000">
    <property type="entry name" value="Neurotransmitter_ion_chnl_CS"/>
</dbReference>